<protein>
    <submittedName>
        <fullName evidence="1">Uncharacterized protein</fullName>
    </submittedName>
</protein>
<reference evidence="1 2" key="1">
    <citation type="submission" date="2019-08" db="EMBL/GenBank/DDBJ databases">
        <title>The genome of the soybean aphid Biotype 1, its phylome, world population structure and adaptation to the North American continent.</title>
        <authorList>
            <person name="Giordano R."/>
            <person name="Donthu R.K."/>
            <person name="Hernandez A.G."/>
            <person name="Wright C.L."/>
            <person name="Zimin A.V."/>
        </authorList>
    </citation>
    <scope>NUCLEOTIDE SEQUENCE [LARGE SCALE GENOMIC DNA]</scope>
    <source>
        <tissue evidence="1">Whole aphids</tissue>
    </source>
</reference>
<dbReference type="AlphaFoldDB" id="A0A6G0SXP2"/>
<evidence type="ECO:0000313" key="1">
    <source>
        <dbReference type="EMBL" id="KAE9522427.1"/>
    </source>
</evidence>
<comment type="caution">
    <text evidence="1">The sequence shown here is derived from an EMBL/GenBank/DDBJ whole genome shotgun (WGS) entry which is preliminary data.</text>
</comment>
<dbReference type="EMBL" id="VYZN01001214">
    <property type="protein sequence ID" value="KAE9522427.1"/>
    <property type="molecule type" value="Genomic_DNA"/>
</dbReference>
<name>A0A6G0SXP2_APHGL</name>
<gene>
    <name evidence="1" type="ORF">AGLY_017186</name>
</gene>
<organism evidence="1 2">
    <name type="scientific">Aphis glycines</name>
    <name type="common">Soybean aphid</name>
    <dbReference type="NCBI Taxonomy" id="307491"/>
    <lineage>
        <taxon>Eukaryota</taxon>
        <taxon>Metazoa</taxon>
        <taxon>Ecdysozoa</taxon>
        <taxon>Arthropoda</taxon>
        <taxon>Hexapoda</taxon>
        <taxon>Insecta</taxon>
        <taxon>Pterygota</taxon>
        <taxon>Neoptera</taxon>
        <taxon>Paraneoptera</taxon>
        <taxon>Hemiptera</taxon>
        <taxon>Sternorrhyncha</taxon>
        <taxon>Aphidomorpha</taxon>
        <taxon>Aphidoidea</taxon>
        <taxon>Aphididae</taxon>
        <taxon>Aphidini</taxon>
        <taxon>Aphis</taxon>
        <taxon>Aphis</taxon>
    </lineage>
</organism>
<proteinExistence type="predicted"/>
<evidence type="ECO:0000313" key="2">
    <source>
        <dbReference type="Proteomes" id="UP000475862"/>
    </source>
</evidence>
<dbReference type="Proteomes" id="UP000475862">
    <property type="component" value="Unassembled WGS sequence"/>
</dbReference>
<keyword evidence="2" id="KW-1185">Reference proteome</keyword>
<accession>A0A6G0SXP2</accession>
<sequence length="212" mass="25248">MCYISLIQHMQQSKEVVKYGNRSKYSRTKYPNRNIQWSKYPNKVNCNVPTYFRKKIHLDILSLDISVWIFCPRFVKYIPYSTIVACSNDMPTFVCNGWQRFLIFKLLSVVGFLSFFGQLPTTRKVHAHPYLHNNSFMQYFINGLLDRSRSTTSRTLRRSGGSYCEQTNTSIQVVDYSKFRNDNITRYCQKTNYVYWRIVIAHLPLFFLIEYT</sequence>